<dbReference type="SUPFAM" id="SSF57850">
    <property type="entry name" value="RING/U-box"/>
    <property type="match status" value="1"/>
</dbReference>
<accession>A0A8S3SU35</accession>
<dbReference type="PANTHER" id="PTHR25462:SF296">
    <property type="entry name" value="MEIOTIC P26, ISOFORM F"/>
    <property type="match status" value="1"/>
</dbReference>
<proteinExistence type="predicted"/>
<reference evidence="6" key="1">
    <citation type="submission" date="2021-03" db="EMBL/GenBank/DDBJ databases">
        <authorList>
            <person name="Bekaert M."/>
        </authorList>
    </citation>
    <scope>NUCLEOTIDE SEQUENCE</scope>
</reference>
<keyword evidence="2 4" id="KW-0863">Zinc-finger</keyword>
<dbReference type="Proteomes" id="UP000683360">
    <property type="component" value="Unassembled WGS sequence"/>
</dbReference>
<dbReference type="Gene3D" id="3.30.160.60">
    <property type="entry name" value="Classic Zinc Finger"/>
    <property type="match status" value="1"/>
</dbReference>
<dbReference type="PROSITE" id="PS50089">
    <property type="entry name" value="ZF_RING_2"/>
    <property type="match status" value="1"/>
</dbReference>
<dbReference type="InterPro" id="IPR013083">
    <property type="entry name" value="Znf_RING/FYVE/PHD"/>
</dbReference>
<gene>
    <name evidence="6" type="ORF">MEDL_35416</name>
</gene>
<dbReference type="AlphaFoldDB" id="A0A8S3SU35"/>
<evidence type="ECO:0000259" key="5">
    <source>
        <dbReference type="PROSITE" id="PS50089"/>
    </source>
</evidence>
<keyword evidence="7" id="KW-1185">Reference proteome</keyword>
<dbReference type="SUPFAM" id="SSF57845">
    <property type="entry name" value="B-box zinc-binding domain"/>
    <property type="match status" value="1"/>
</dbReference>
<dbReference type="GO" id="GO:0008270">
    <property type="term" value="F:zinc ion binding"/>
    <property type="evidence" value="ECO:0007669"/>
    <property type="project" value="UniProtKB-KW"/>
</dbReference>
<dbReference type="InterPro" id="IPR047153">
    <property type="entry name" value="TRIM45/56/19-like"/>
</dbReference>
<protein>
    <recommendedName>
        <fullName evidence="5">RING-type domain-containing protein</fullName>
    </recommendedName>
</protein>
<dbReference type="InterPro" id="IPR001841">
    <property type="entry name" value="Znf_RING"/>
</dbReference>
<organism evidence="6 7">
    <name type="scientific">Mytilus edulis</name>
    <name type="common">Blue mussel</name>
    <dbReference type="NCBI Taxonomy" id="6550"/>
    <lineage>
        <taxon>Eukaryota</taxon>
        <taxon>Metazoa</taxon>
        <taxon>Spiralia</taxon>
        <taxon>Lophotrochozoa</taxon>
        <taxon>Mollusca</taxon>
        <taxon>Bivalvia</taxon>
        <taxon>Autobranchia</taxon>
        <taxon>Pteriomorphia</taxon>
        <taxon>Mytilida</taxon>
        <taxon>Mytiloidea</taxon>
        <taxon>Mytilidae</taxon>
        <taxon>Mytilinae</taxon>
        <taxon>Mytilus</taxon>
    </lineage>
</organism>
<keyword evidence="3" id="KW-0862">Zinc</keyword>
<evidence type="ECO:0000256" key="4">
    <source>
        <dbReference type="PROSITE-ProRule" id="PRU00175"/>
    </source>
</evidence>
<evidence type="ECO:0000256" key="1">
    <source>
        <dbReference type="ARBA" id="ARBA00022723"/>
    </source>
</evidence>
<comment type="caution">
    <text evidence="6">The sequence shown here is derived from an EMBL/GenBank/DDBJ whole genome shotgun (WGS) entry which is preliminary data.</text>
</comment>
<dbReference type="InterPro" id="IPR017907">
    <property type="entry name" value="Znf_RING_CS"/>
</dbReference>
<dbReference type="Pfam" id="PF00097">
    <property type="entry name" value="zf-C3HC4"/>
    <property type="match status" value="1"/>
</dbReference>
<keyword evidence="1" id="KW-0479">Metal-binding</keyword>
<sequence length="417" mass="48026">MASKKPKDEPPKEEPVNIVAEEPAITDTEADDKAKVVDILLCILCDKQIRVPKCLPCLHSFCEPCLTKYVEKIIKDSPGKIEIHCPECKMMVFQTLGKLNAKSYAENLPIGTVCSTLLCEPAIEQKVCHFNDGCTREAVKWCGYCANALCFDHMDLHRQLTTMKIYHPTTDLQDATKLRFPYQKCVHHPKEDMAYFCPRDWTTTCNICGKIQHRTCYFLNKGVLQISEVAPEIKGNHTTKELDPKLDFLETESQELSDDRKRNLQRLDEQLQAGKDNISIFRKVMDEYLDEIEQNLNGELESKYEKVKSDLENEKMIIDTRLRTVKYYKLMLEAIHSKSTSLQSVTELAKLREQTESINCDIQQRKRTLKRTNLSVQPVHDLEKALPKMGSVHIKEFGRNLGLGHWSLRRSKSTLYN</sequence>
<evidence type="ECO:0000256" key="3">
    <source>
        <dbReference type="ARBA" id="ARBA00022833"/>
    </source>
</evidence>
<dbReference type="GO" id="GO:0061630">
    <property type="term" value="F:ubiquitin protein ligase activity"/>
    <property type="evidence" value="ECO:0007669"/>
    <property type="project" value="TreeGrafter"/>
</dbReference>
<dbReference type="EMBL" id="CAJPWZ010001721">
    <property type="protein sequence ID" value="CAG2222048.1"/>
    <property type="molecule type" value="Genomic_DNA"/>
</dbReference>
<dbReference type="OrthoDB" id="6145141at2759"/>
<dbReference type="SMART" id="SM00184">
    <property type="entry name" value="RING"/>
    <property type="match status" value="1"/>
</dbReference>
<evidence type="ECO:0000256" key="2">
    <source>
        <dbReference type="ARBA" id="ARBA00022771"/>
    </source>
</evidence>
<dbReference type="InterPro" id="IPR018957">
    <property type="entry name" value="Znf_C3HC4_RING-type"/>
</dbReference>
<dbReference type="PROSITE" id="PS00518">
    <property type="entry name" value="ZF_RING_1"/>
    <property type="match status" value="1"/>
</dbReference>
<evidence type="ECO:0000313" key="7">
    <source>
        <dbReference type="Proteomes" id="UP000683360"/>
    </source>
</evidence>
<dbReference type="Gene3D" id="3.30.40.10">
    <property type="entry name" value="Zinc/RING finger domain, C3HC4 (zinc finger)"/>
    <property type="match status" value="1"/>
</dbReference>
<evidence type="ECO:0000313" key="6">
    <source>
        <dbReference type="EMBL" id="CAG2222048.1"/>
    </source>
</evidence>
<dbReference type="PANTHER" id="PTHR25462">
    <property type="entry name" value="BONUS, ISOFORM C-RELATED"/>
    <property type="match status" value="1"/>
</dbReference>
<name>A0A8S3SU35_MYTED</name>
<feature type="domain" description="RING-type" evidence="5">
    <location>
        <begin position="42"/>
        <end position="89"/>
    </location>
</feature>